<dbReference type="GO" id="GO:0005525">
    <property type="term" value="F:GTP binding"/>
    <property type="evidence" value="ECO:0007669"/>
    <property type="project" value="UniProtKB-KW"/>
</dbReference>
<dbReference type="SMART" id="SM00175">
    <property type="entry name" value="RAB"/>
    <property type="match status" value="1"/>
</dbReference>
<dbReference type="AlphaFoldDB" id="X1FSU1"/>
<reference evidence="3" key="1">
    <citation type="journal article" date="2014" name="Front. Microbiol.">
        <title>High frequency of phylogenetically diverse reductive dehalogenase-homologous genes in deep subseafloor sedimentary metagenomes.</title>
        <authorList>
            <person name="Kawai M."/>
            <person name="Futagami T."/>
            <person name="Toyoda A."/>
            <person name="Takaki Y."/>
            <person name="Nishi S."/>
            <person name="Hori S."/>
            <person name="Arai W."/>
            <person name="Tsubouchi T."/>
            <person name="Morono Y."/>
            <person name="Uchiyama I."/>
            <person name="Ito T."/>
            <person name="Fujiyama A."/>
            <person name="Inagaki F."/>
            <person name="Takami H."/>
        </authorList>
    </citation>
    <scope>NUCLEOTIDE SEQUENCE</scope>
    <source>
        <strain evidence="3">Expedition CK06-06</strain>
    </source>
</reference>
<evidence type="ECO:0000256" key="2">
    <source>
        <dbReference type="ARBA" id="ARBA00023134"/>
    </source>
</evidence>
<dbReference type="Pfam" id="PF00071">
    <property type="entry name" value="Ras"/>
    <property type="match status" value="1"/>
</dbReference>
<keyword evidence="2" id="KW-0342">GTP-binding</keyword>
<dbReference type="PRINTS" id="PR00449">
    <property type="entry name" value="RASTRNSFRMNG"/>
</dbReference>
<gene>
    <name evidence="3" type="ORF">S03H2_15746</name>
</gene>
<dbReference type="Gene3D" id="3.40.50.300">
    <property type="entry name" value="P-loop containing nucleotide triphosphate hydrolases"/>
    <property type="match status" value="1"/>
</dbReference>
<evidence type="ECO:0008006" key="4">
    <source>
        <dbReference type="Google" id="ProtNLM"/>
    </source>
</evidence>
<protein>
    <recommendedName>
        <fullName evidence="4">GTP-binding protein</fullName>
    </recommendedName>
</protein>
<organism evidence="3">
    <name type="scientific">marine sediment metagenome</name>
    <dbReference type="NCBI Taxonomy" id="412755"/>
    <lineage>
        <taxon>unclassified sequences</taxon>
        <taxon>metagenomes</taxon>
        <taxon>ecological metagenomes</taxon>
    </lineage>
</organism>
<dbReference type="SUPFAM" id="SSF52540">
    <property type="entry name" value="P-loop containing nucleoside triphosphate hydrolases"/>
    <property type="match status" value="1"/>
</dbReference>
<dbReference type="InterPro" id="IPR050227">
    <property type="entry name" value="Rab"/>
</dbReference>
<evidence type="ECO:0000256" key="1">
    <source>
        <dbReference type="ARBA" id="ARBA00022741"/>
    </source>
</evidence>
<keyword evidence="1" id="KW-0547">Nucleotide-binding</keyword>
<dbReference type="InterPro" id="IPR027417">
    <property type="entry name" value="P-loop_NTPase"/>
</dbReference>
<dbReference type="GO" id="GO:0003924">
    <property type="term" value="F:GTPase activity"/>
    <property type="evidence" value="ECO:0007669"/>
    <property type="project" value="InterPro"/>
</dbReference>
<dbReference type="PROSITE" id="PS51419">
    <property type="entry name" value="RAB"/>
    <property type="match status" value="1"/>
</dbReference>
<sequence>MTHRFLNGVFKESYQLTIGMDFFLKKIKINGKSISLQIWDFAGEKKFRFLLPGAVMGANGTILMFDLTRYITFKNLTDWLAAINEANEIHDFS</sequence>
<dbReference type="InterPro" id="IPR001806">
    <property type="entry name" value="Small_GTPase"/>
</dbReference>
<dbReference type="EMBL" id="BARU01008014">
    <property type="protein sequence ID" value="GAH35590.1"/>
    <property type="molecule type" value="Genomic_DNA"/>
</dbReference>
<evidence type="ECO:0000313" key="3">
    <source>
        <dbReference type="EMBL" id="GAH35590.1"/>
    </source>
</evidence>
<comment type="caution">
    <text evidence="3">The sequence shown here is derived from an EMBL/GenBank/DDBJ whole genome shotgun (WGS) entry which is preliminary data.</text>
</comment>
<accession>X1FSU1</accession>
<proteinExistence type="predicted"/>
<name>X1FSU1_9ZZZZ</name>
<dbReference type="PANTHER" id="PTHR47977">
    <property type="entry name" value="RAS-RELATED PROTEIN RAB"/>
    <property type="match status" value="1"/>
</dbReference>